<evidence type="ECO:0000256" key="1">
    <source>
        <dbReference type="ARBA" id="ARBA00005656"/>
    </source>
</evidence>
<keyword evidence="4" id="KW-0472">Membrane</keyword>
<keyword evidence="4" id="KW-1133">Transmembrane helix</keyword>
<dbReference type="PANTHER" id="PTHR43356:SF2">
    <property type="entry name" value="PHOSPHATE ACETYLTRANSFERASE"/>
    <property type="match status" value="1"/>
</dbReference>
<dbReference type="InterPro" id="IPR002505">
    <property type="entry name" value="PTA_PTB"/>
</dbReference>
<dbReference type="GO" id="GO:0016746">
    <property type="term" value="F:acyltransferase activity"/>
    <property type="evidence" value="ECO:0007669"/>
    <property type="project" value="UniProtKB-KW"/>
</dbReference>
<keyword evidence="7" id="KW-1185">Reference proteome</keyword>
<evidence type="ECO:0000256" key="2">
    <source>
        <dbReference type="ARBA" id="ARBA00022679"/>
    </source>
</evidence>
<dbReference type="AlphaFoldDB" id="E4KMN3"/>
<reference evidence="6 7" key="1">
    <citation type="submission" date="2010-10" db="EMBL/GenBank/DDBJ databases">
        <authorList>
            <person name="Durkin A.S."/>
            <person name="Madupu R."/>
            <person name="Torralba M."/>
            <person name="Gillis M."/>
            <person name="Methe B."/>
            <person name="Sutton G."/>
            <person name="Nelson K.E."/>
        </authorList>
    </citation>
    <scope>NUCLEOTIDE SEQUENCE [LARGE SCALE GENOMIC DNA]</scope>
    <source>
        <strain evidence="6 7">ACS-139-V-Col8</strain>
    </source>
</reference>
<sequence>MTLVSSIKESYEKNTSHNQKLTLAVVKAADNHVLECIKDTIHRGDTFVYLIDDQAKLQSLLEKYDLPAESYQIIDQADDDQASQAAVKLAKENKISAIMKGKLSTGRLLKPVVNKENGIRKSQLLTHVAVLYVPKLDRLIGITDGGMALEPDFEDSKIIIQHGIEVFQSLGIQNPKVTLLSASEEPISKLASSNIQVQLTEYYANRPEIVEGPLSTDISLVPDIAKEKNYAGQIQGDADIVMVPNIVTGNSFSKALILFGGAMMAGIIMGAEVPIILTSRSASAEEKYASILLAQTIMNASK</sequence>
<keyword evidence="4" id="KW-0812">Transmembrane</keyword>
<evidence type="ECO:0000256" key="4">
    <source>
        <dbReference type="SAM" id="Phobius"/>
    </source>
</evidence>
<dbReference type="PIRSF" id="PIRSF000428">
    <property type="entry name" value="P_Ac_trans"/>
    <property type="match status" value="1"/>
</dbReference>
<dbReference type="InterPro" id="IPR012147">
    <property type="entry name" value="P_Ac_Bu_trans"/>
</dbReference>
<evidence type="ECO:0000313" key="7">
    <source>
        <dbReference type="Proteomes" id="UP000005990"/>
    </source>
</evidence>
<evidence type="ECO:0000259" key="5">
    <source>
        <dbReference type="Pfam" id="PF01515"/>
    </source>
</evidence>
<dbReference type="Pfam" id="PF01515">
    <property type="entry name" value="PTA_PTB"/>
    <property type="match status" value="1"/>
</dbReference>
<name>E4KMN3_9LACT</name>
<dbReference type="OrthoDB" id="9774179at2"/>
<comment type="similarity">
    <text evidence="1">Belongs to the phosphate acetyltransferase and butyryltransferase family.</text>
</comment>
<dbReference type="STRING" id="908337.HMPREF9257_0096"/>
<evidence type="ECO:0000313" key="6">
    <source>
        <dbReference type="EMBL" id="EFR31717.1"/>
    </source>
</evidence>
<dbReference type="RefSeq" id="WP_006417849.1">
    <property type="nucleotide sequence ID" value="NZ_AENN01000006.1"/>
</dbReference>
<gene>
    <name evidence="6" type="ORF">HMPREF9257_0096</name>
</gene>
<dbReference type="Proteomes" id="UP000005990">
    <property type="component" value="Unassembled WGS sequence"/>
</dbReference>
<dbReference type="SUPFAM" id="SSF53659">
    <property type="entry name" value="Isocitrate/Isopropylmalate dehydrogenase-like"/>
    <property type="match status" value="1"/>
</dbReference>
<dbReference type="PANTHER" id="PTHR43356">
    <property type="entry name" value="PHOSPHATE ACETYLTRANSFERASE"/>
    <property type="match status" value="1"/>
</dbReference>
<dbReference type="Gene3D" id="3.40.718.10">
    <property type="entry name" value="Isopropylmalate Dehydrogenase"/>
    <property type="match status" value="1"/>
</dbReference>
<organism evidence="6 7">
    <name type="scientific">Eremococcus coleocola ACS-139-V-Col8</name>
    <dbReference type="NCBI Taxonomy" id="908337"/>
    <lineage>
        <taxon>Bacteria</taxon>
        <taxon>Bacillati</taxon>
        <taxon>Bacillota</taxon>
        <taxon>Bacilli</taxon>
        <taxon>Lactobacillales</taxon>
        <taxon>Aerococcaceae</taxon>
        <taxon>Eremococcus</taxon>
    </lineage>
</organism>
<proteinExistence type="inferred from homology"/>
<comment type="caution">
    <text evidence="6">The sequence shown here is derived from an EMBL/GenBank/DDBJ whole genome shotgun (WGS) entry which is preliminary data.</text>
</comment>
<feature type="transmembrane region" description="Helical" evidence="4">
    <location>
        <begin position="255"/>
        <end position="277"/>
    </location>
</feature>
<dbReference type="InterPro" id="IPR050500">
    <property type="entry name" value="Phos_Acetyltrans/Butyryltrans"/>
</dbReference>
<dbReference type="eggNOG" id="COG0280">
    <property type="taxonomic scope" value="Bacteria"/>
</dbReference>
<keyword evidence="2 6" id="KW-0808">Transferase</keyword>
<protein>
    <submittedName>
        <fullName evidence="6">Phosphate acetyl/butyryl transferase</fullName>
    </submittedName>
</protein>
<evidence type="ECO:0000256" key="3">
    <source>
        <dbReference type="ARBA" id="ARBA00023315"/>
    </source>
</evidence>
<feature type="domain" description="Phosphate acetyl/butaryl transferase" evidence="5">
    <location>
        <begin position="82"/>
        <end position="294"/>
    </location>
</feature>
<dbReference type="EMBL" id="AENN01000006">
    <property type="protein sequence ID" value="EFR31717.1"/>
    <property type="molecule type" value="Genomic_DNA"/>
</dbReference>
<accession>E4KMN3</accession>
<keyword evidence="3" id="KW-0012">Acyltransferase</keyword>